<gene>
    <name evidence="1" type="ORF">GWK47_039036</name>
</gene>
<name>A0A8J4YBY3_CHIOP</name>
<evidence type="ECO:0000313" key="1">
    <source>
        <dbReference type="EMBL" id="KAG0725215.1"/>
    </source>
</evidence>
<dbReference type="InterPro" id="IPR036691">
    <property type="entry name" value="Endo/exonu/phosph_ase_sf"/>
</dbReference>
<dbReference type="Proteomes" id="UP000770661">
    <property type="component" value="Unassembled WGS sequence"/>
</dbReference>
<protein>
    <recommendedName>
        <fullName evidence="3">Reverse transcriptase</fullName>
    </recommendedName>
</protein>
<dbReference type="EMBL" id="JACEEZ010005876">
    <property type="protein sequence ID" value="KAG0725215.1"/>
    <property type="molecule type" value="Genomic_DNA"/>
</dbReference>
<dbReference type="AlphaFoldDB" id="A0A8J4YBY3"/>
<organism evidence="1 2">
    <name type="scientific">Chionoecetes opilio</name>
    <name type="common">Atlantic snow crab</name>
    <name type="synonym">Cancer opilio</name>
    <dbReference type="NCBI Taxonomy" id="41210"/>
    <lineage>
        <taxon>Eukaryota</taxon>
        <taxon>Metazoa</taxon>
        <taxon>Ecdysozoa</taxon>
        <taxon>Arthropoda</taxon>
        <taxon>Crustacea</taxon>
        <taxon>Multicrustacea</taxon>
        <taxon>Malacostraca</taxon>
        <taxon>Eumalacostraca</taxon>
        <taxon>Eucarida</taxon>
        <taxon>Decapoda</taxon>
        <taxon>Pleocyemata</taxon>
        <taxon>Brachyura</taxon>
        <taxon>Eubrachyura</taxon>
        <taxon>Majoidea</taxon>
        <taxon>Majidae</taxon>
        <taxon>Chionoecetes</taxon>
    </lineage>
</organism>
<dbReference type="OrthoDB" id="6380262at2759"/>
<accession>A0A8J4YBY3</accession>
<sequence>MVIADVRALPPTSYTHVNQGCLSRTWMDHVLLSPCLFDVMDECSILYNSVSSDHFPLMVDFKVNGLPALTQVRLDNAARIKWEFRDKRKREEYGRVVTELLSGFAIDPVRVCCFQNACLDREHHDVINTFHEALIECMVRAHQTGFGFCRKRWRQVPGWNKFVREAHSTARESFLEWRAGGDPRWGALAERMRSTRARFKLCLRWCKSHEHQLRALSLADKLAAGDSFNFWHGVHSMNPGSHTLPLRVVHAVGEEDIASMWGDHFKGILNCDLINVCQVYAAKHDIVYNTTKIECMVVSPARTHVDYLETAWLGGSALTFVDRFAYLGHVISHDMTDDNDIIKQTTKLLVVGNTLQRKFSYCSREVKMELLRSHCYSIYCNSLWSRYKVATLNRLKVCHNDILKRLLGLPRCCSSSLAFARNGVNNLGVIR</sequence>
<evidence type="ECO:0008006" key="3">
    <source>
        <dbReference type="Google" id="ProtNLM"/>
    </source>
</evidence>
<evidence type="ECO:0000313" key="2">
    <source>
        <dbReference type="Proteomes" id="UP000770661"/>
    </source>
</evidence>
<comment type="caution">
    <text evidence="1">The sequence shown here is derived from an EMBL/GenBank/DDBJ whole genome shotgun (WGS) entry which is preliminary data.</text>
</comment>
<reference evidence="1" key="1">
    <citation type="submission" date="2020-07" db="EMBL/GenBank/DDBJ databases">
        <title>The High-quality genome of the commercially important snow crab, Chionoecetes opilio.</title>
        <authorList>
            <person name="Jeong J.-H."/>
            <person name="Ryu S."/>
        </authorList>
    </citation>
    <scope>NUCLEOTIDE SEQUENCE</scope>
    <source>
        <strain evidence="1">MADBK_172401_WGS</strain>
        <tissue evidence="1">Digestive gland</tissue>
    </source>
</reference>
<proteinExistence type="predicted"/>
<keyword evidence="2" id="KW-1185">Reference proteome</keyword>
<dbReference type="SUPFAM" id="SSF56219">
    <property type="entry name" value="DNase I-like"/>
    <property type="match status" value="1"/>
</dbReference>